<evidence type="ECO:0000313" key="3">
    <source>
        <dbReference type="EMBL" id="KKT82684.1"/>
    </source>
</evidence>
<gene>
    <name evidence="3" type="ORF">UW79_C0002G0001</name>
</gene>
<comment type="caution">
    <text evidence="3">The sequence shown here is derived from an EMBL/GenBank/DDBJ whole genome shotgun (WGS) entry which is preliminary data.</text>
</comment>
<proteinExistence type="predicted"/>
<accession>A0A0G1NES0</accession>
<protein>
    <submittedName>
        <fullName evidence="3">Uncharacterized protein</fullName>
    </submittedName>
</protein>
<feature type="region of interest" description="Disordered" evidence="1">
    <location>
        <begin position="149"/>
        <end position="177"/>
    </location>
</feature>
<keyword evidence="2" id="KW-0812">Transmembrane</keyword>
<dbReference type="PATRIC" id="fig|1619025.3.peg.61"/>
<evidence type="ECO:0000256" key="1">
    <source>
        <dbReference type="SAM" id="MobiDB-lite"/>
    </source>
</evidence>
<name>A0A0G1NES0_9BACT</name>
<evidence type="ECO:0000313" key="4">
    <source>
        <dbReference type="Proteomes" id="UP000034032"/>
    </source>
</evidence>
<keyword evidence="2" id="KW-1133">Transmembrane helix</keyword>
<keyword evidence="2" id="KW-0472">Membrane</keyword>
<sequence length="533" mass="57279">MHNDNNEKEIRIDRVESKSAPEQDGFFPLQVLSEKYGYAKDYIGWLARTGRIQAIRYGKYGQWYASETALAEYRQSLTLANQERYNSNRNKLKAILASAEVSGSRLTDNAEAQSDKRQVPPVLSFPVPSVPQKNDVILNFEAPVLYNQSSNDVSSQRDDRTAQNKGSLSVEPKRKPNPKRLNTALALVAILLALMGGIFVYKNPDIGSRALSMARNWVKRPIAFFFGGEGQPTVTLTPTPSGLAVISTPAPTPMSTPESAVDGGGATTVDRDVITKIIRQEIRLTQDLTPEQLRTIYDRISGTDLRIDSLASELTNLRSSIVQPPGFNPFPQVMPVSGQPNVVISPNEITTGILTVTNQATIQTLSVVSNLGVDTNTFFVNSGDNRVGVGTNDPNTTFEVVGTASASQYYGAGLSDCDSSSNNALQWDDGTGLFSCTTVSGGGGGGSALQVKEGLTSTLNPVASISFDAGGFAVTPSGSAEVVVKIDYTNGPASRAIDQTITGFWEFRSGASFSNDVEFWDNPATPSLFAVFS</sequence>
<dbReference type="Proteomes" id="UP000034032">
    <property type="component" value="Unassembled WGS sequence"/>
</dbReference>
<feature type="non-terminal residue" evidence="3">
    <location>
        <position position="533"/>
    </location>
</feature>
<reference evidence="3 4" key="1">
    <citation type="journal article" date="2015" name="Nature">
        <title>rRNA introns, odd ribosomes, and small enigmatic genomes across a large radiation of phyla.</title>
        <authorList>
            <person name="Brown C.T."/>
            <person name="Hug L.A."/>
            <person name="Thomas B.C."/>
            <person name="Sharon I."/>
            <person name="Castelle C.J."/>
            <person name="Singh A."/>
            <person name="Wilkins M.J."/>
            <person name="Williams K.H."/>
            <person name="Banfield J.F."/>
        </authorList>
    </citation>
    <scope>NUCLEOTIDE SEQUENCE [LARGE SCALE GENOMIC DNA]</scope>
</reference>
<dbReference type="EMBL" id="LCJR01000002">
    <property type="protein sequence ID" value="KKT82684.1"/>
    <property type="molecule type" value="Genomic_DNA"/>
</dbReference>
<organism evidence="3 4">
    <name type="scientific">Candidatus Yanofskybacteria bacterium GW2011_GWA2_44_9</name>
    <dbReference type="NCBI Taxonomy" id="1619025"/>
    <lineage>
        <taxon>Bacteria</taxon>
        <taxon>Candidatus Yanofskyibacteriota</taxon>
    </lineage>
</organism>
<feature type="transmembrane region" description="Helical" evidence="2">
    <location>
        <begin position="181"/>
        <end position="201"/>
    </location>
</feature>
<evidence type="ECO:0000256" key="2">
    <source>
        <dbReference type="SAM" id="Phobius"/>
    </source>
</evidence>
<dbReference type="AlphaFoldDB" id="A0A0G1NES0"/>